<evidence type="ECO:0000256" key="2">
    <source>
        <dbReference type="ARBA" id="ARBA00022898"/>
    </source>
</evidence>
<evidence type="ECO:0000313" key="5">
    <source>
        <dbReference type="Proteomes" id="UP001157017"/>
    </source>
</evidence>
<dbReference type="SUPFAM" id="SSF53383">
    <property type="entry name" value="PLP-dependent transferases"/>
    <property type="match status" value="1"/>
</dbReference>
<organism evidence="4 5">
    <name type="scientific">Angustibacter aerolatus</name>
    <dbReference type="NCBI Taxonomy" id="1162965"/>
    <lineage>
        <taxon>Bacteria</taxon>
        <taxon>Bacillati</taxon>
        <taxon>Actinomycetota</taxon>
        <taxon>Actinomycetes</taxon>
        <taxon>Kineosporiales</taxon>
        <taxon>Kineosporiaceae</taxon>
    </lineage>
</organism>
<keyword evidence="2 3" id="KW-0663">Pyridoxal phosphate</keyword>
<dbReference type="Pfam" id="PF01053">
    <property type="entry name" value="Cys_Met_Meta_PP"/>
    <property type="match status" value="1"/>
</dbReference>
<evidence type="ECO:0008006" key="6">
    <source>
        <dbReference type="Google" id="ProtNLM"/>
    </source>
</evidence>
<accession>A0ABQ6JPS1</accession>
<reference evidence="5" key="1">
    <citation type="journal article" date="2019" name="Int. J. Syst. Evol. Microbiol.">
        <title>The Global Catalogue of Microorganisms (GCM) 10K type strain sequencing project: providing services to taxonomists for standard genome sequencing and annotation.</title>
        <authorList>
            <consortium name="The Broad Institute Genomics Platform"/>
            <consortium name="The Broad Institute Genome Sequencing Center for Infectious Disease"/>
            <person name="Wu L."/>
            <person name="Ma J."/>
        </authorList>
    </citation>
    <scope>NUCLEOTIDE SEQUENCE [LARGE SCALE GENOMIC DNA]</scope>
    <source>
        <strain evidence="5">NBRC 108730</strain>
    </source>
</reference>
<dbReference type="Gene3D" id="3.90.1150.10">
    <property type="entry name" value="Aspartate Aminotransferase, domain 1"/>
    <property type="match status" value="1"/>
</dbReference>
<dbReference type="Proteomes" id="UP001157017">
    <property type="component" value="Unassembled WGS sequence"/>
</dbReference>
<proteinExistence type="inferred from homology"/>
<dbReference type="InterPro" id="IPR015422">
    <property type="entry name" value="PyrdxlP-dep_Trfase_small"/>
</dbReference>
<sequence>MHGGGTVVTMELDGGKREAFALLDALRCVDISNNLGDSKSMVTHPATTTHRRLGPEGRAAVGITDGVVRLSVGLEDVDDLVDDLDQALAAT</sequence>
<evidence type="ECO:0000256" key="1">
    <source>
        <dbReference type="ARBA" id="ARBA00001933"/>
    </source>
</evidence>
<dbReference type="InterPro" id="IPR000277">
    <property type="entry name" value="Cys/Met-Metab_PyrdxlP-dep_enz"/>
</dbReference>
<name>A0ABQ6JPS1_9ACTN</name>
<evidence type="ECO:0000256" key="3">
    <source>
        <dbReference type="RuleBase" id="RU362118"/>
    </source>
</evidence>
<comment type="cofactor">
    <cofactor evidence="1 3">
        <name>pyridoxal 5'-phosphate</name>
        <dbReference type="ChEBI" id="CHEBI:597326"/>
    </cofactor>
</comment>
<gene>
    <name evidence="4" type="ORF">GCM10025868_45690</name>
</gene>
<comment type="similarity">
    <text evidence="3">Belongs to the trans-sulfuration enzymes family.</text>
</comment>
<dbReference type="PANTHER" id="PTHR11808">
    <property type="entry name" value="TRANS-SULFURATION ENZYME FAMILY MEMBER"/>
    <property type="match status" value="1"/>
</dbReference>
<comment type="caution">
    <text evidence="4">The sequence shown here is derived from an EMBL/GenBank/DDBJ whole genome shotgun (WGS) entry which is preliminary data.</text>
</comment>
<protein>
    <recommendedName>
        <fullName evidence="6">O-succinylhomoserine sulfhydrylase</fullName>
    </recommendedName>
</protein>
<keyword evidence="5" id="KW-1185">Reference proteome</keyword>
<dbReference type="EMBL" id="BSUZ01000001">
    <property type="protein sequence ID" value="GMA89319.1"/>
    <property type="molecule type" value="Genomic_DNA"/>
</dbReference>
<dbReference type="InterPro" id="IPR015424">
    <property type="entry name" value="PyrdxlP-dep_Trfase"/>
</dbReference>
<dbReference type="PANTHER" id="PTHR11808:SF80">
    <property type="entry name" value="CYSTATHIONINE GAMMA-LYASE"/>
    <property type="match status" value="1"/>
</dbReference>
<evidence type="ECO:0000313" key="4">
    <source>
        <dbReference type="EMBL" id="GMA89319.1"/>
    </source>
</evidence>